<accession>A0A0R3RL13</accession>
<sequence>MSIFLVAFLGVYHNSYSIKALKLKNATKAGYLPSINVLISNINGRQIAENLRSFTFLPHPAGTKVNTEVAERIFKLWRANGLEDVHYVKYDALLSYPNYDNPNHLRILDKTGKILYTTNGVSPPLIPKEQSAEGAGIQWLAYSANGTVQGQVVYCHFGRKEDFQRLKYYDIDLKGKIVMMRYGEIYRANKVLNAQMAGAIGAILFSDPSEVARDGTESENVYPKTEWLPNVGVQRGSIMNGFGDPLSPLYPSKKNLYRSKTIKEVMEDQVLPTIPVLPLSYSDAFHVLSSMQGFLAPFDWQGGLNLSYYLGPEMKENNEIQLTVHSSLEM</sequence>
<protein>
    <submittedName>
        <fullName evidence="3">PA domain-containing protein</fullName>
    </submittedName>
</protein>
<dbReference type="PANTHER" id="PTHR10404:SF77">
    <property type="entry name" value="GLUTAMATE CARBOXYPEPTIDASE 2 HOMOLOG"/>
    <property type="match status" value="1"/>
</dbReference>
<dbReference type="InterPro" id="IPR039373">
    <property type="entry name" value="Peptidase_M28B"/>
</dbReference>
<evidence type="ECO:0000259" key="1">
    <source>
        <dbReference type="Pfam" id="PF02225"/>
    </source>
</evidence>
<dbReference type="STRING" id="1147741.A0A0R3RL13"/>
<dbReference type="Proteomes" id="UP000050640">
    <property type="component" value="Unplaced"/>
</dbReference>
<dbReference type="Gene3D" id="3.50.30.30">
    <property type="match status" value="1"/>
</dbReference>
<keyword evidence="2" id="KW-1185">Reference proteome</keyword>
<dbReference type="AlphaFoldDB" id="A0A0R3RL13"/>
<dbReference type="InterPro" id="IPR003137">
    <property type="entry name" value="PA_domain"/>
</dbReference>
<name>A0A0R3RL13_9BILA</name>
<reference evidence="3" key="1">
    <citation type="submission" date="2017-02" db="UniProtKB">
        <authorList>
            <consortium name="WormBaseParasite"/>
        </authorList>
    </citation>
    <scope>IDENTIFICATION</scope>
</reference>
<dbReference type="GO" id="GO:0004180">
    <property type="term" value="F:carboxypeptidase activity"/>
    <property type="evidence" value="ECO:0007669"/>
    <property type="project" value="TreeGrafter"/>
</dbReference>
<dbReference type="Gene3D" id="3.40.630.10">
    <property type="entry name" value="Zn peptidases"/>
    <property type="match status" value="1"/>
</dbReference>
<dbReference type="Pfam" id="PF02225">
    <property type="entry name" value="PA"/>
    <property type="match status" value="1"/>
</dbReference>
<dbReference type="FunFam" id="3.50.30.30:FF:000033">
    <property type="entry name" value="Glutamate carboxypeptidase 2 homolog"/>
    <property type="match status" value="1"/>
</dbReference>
<evidence type="ECO:0000313" key="3">
    <source>
        <dbReference type="WBParaSite" id="EEL_0000217201-mRNA-1"/>
    </source>
</evidence>
<proteinExistence type="predicted"/>
<dbReference type="WBParaSite" id="EEL_0000217201-mRNA-1">
    <property type="protein sequence ID" value="EEL_0000217201-mRNA-1"/>
    <property type="gene ID" value="EEL_0000217201"/>
</dbReference>
<dbReference type="PANTHER" id="PTHR10404">
    <property type="entry name" value="N-ACETYLATED-ALPHA-LINKED ACIDIC DIPEPTIDASE"/>
    <property type="match status" value="1"/>
</dbReference>
<evidence type="ECO:0000313" key="2">
    <source>
        <dbReference type="Proteomes" id="UP000050640"/>
    </source>
</evidence>
<dbReference type="CDD" id="cd02121">
    <property type="entry name" value="PA_GCPII_like"/>
    <property type="match status" value="1"/>
</dbReference>
<dbReference type="SUPFAM" id="SSF52025">
    <property type="entry name" value="PA domain"/>
    <property type="match status" value="1"/>
</dbReference>
<dbReference type="InterPro" id="IPR046450">
    <property type="entry name" value="PA_dom_sf"/>
</dbReference>
<feature type="domain" description="PA" evidence="1">
    <location>
        <begin position="148"/>
        <end position="237"/>
    </location>
</feature>
<organism evidence="2 3">
    <name type="scientific">Elaeophora elaphi</name>
    <dbReference type="NCBI Taxonomy" id="1147741"/>
    <lineage>
        <taxon>Eukaryota</taxon>
        <taxon>Metazoa</taxon>
        <taxon>Ecdysozoa</taxon>
        <taxon>Nematoda</taxon>
        <taxon>Chromadorea</taxon>
        <taxon>Rhabditida</taxon>
        <taxon>Spirurina</taxon>
        <taxon>Spiruromorpha</taxon>
        <taxon>Filarioidea</taxon>
        <taxon>Onchocercidae</taxon>
        <taxon>Elaeophora</taxon>
    </lineage>
</organism>